<keyword evidence="3" id="KW-1185">Reference proteome</keyword>
<sequence length="179" mass="20058">MILSYSYILDTFLFSSIYTFKEILGHTEDALSDTLNHFYFVSAHIVSDKPQGRWKVTEERFTSLCYAGHLPGYTMSYNHHGLVFSINTLSARDLKAGKSLRHFITRALLSAENYAQAEEILRDSGCGSGDGCSVNMTFLNQEGDRLFHNIEMGPPDGCDGSQLNILTISPGERSYHCNK</sequence>
<dbReference type="Pfam" id="PF03417">
    <property type="entry name" value="AAT"/>
    <property type="match status" value="1"/>
</dbReference>
<dbReference type="PANTHER" id="PTHR34180">
    <property type="entry name" value="PEPTIDASE C45"/>
    <property type="match status" value="1"/>
</dbReference>
<dbReference type="AlphaFoldDB" id="A0AAV8YSQ2"/>
<dbReference type="InterPro" id="IPR005079">
    <property type="entry name" value="Peptidase_C45_hydrolase"/>
</dbReference>
<feature type="domain" description="Peptidase C45 hydrolase" evidence="1">
    <location>
        <begin position="22"/>
        <end position="157"/>
    </location>
</feature>
<dbReference type="InterPro" id="IPR047801">
    <property type="entry name" value="Peptidase_C45"/>
</dbReference>
<dbReference type="Proteomes" id="UP001162162">
    <property type="component" value="Unassembled WGS sequence"/>
</dbReference>
<comment type="caution">
    <text evidence="2">The sequence shown here is derived from an EMBL/GenBank/DDBJ whole genome shotgun (WGS) entry which is preliminary data.</text>
</comment>
<dbReference type="PANTHER" id="PTHR34180:SF1">
    <property type="entry name" value="BETA-ALANYL-DOPAMINE_CARCININE HYDROLASE"/>
    <property type="match status" value="1"/>
</dbReference>
<dbReference type="Gene3D" id="3.60.60.10">
    <property type="entry name" value="Penicillin V Acylase, Chain A"/>
    <property type="match status" value="1"/>
</dbReference>
<reference evidence="2" key="1">
    <citation type="journal article" date="2023" name="Insect Mol. Biol.">
        <title>Genome sequencing provides insights into the evolution of gene families encoding plant cell wall-degrading enzymes in longhorned beetles.</title>
        <authorList>
            <person name="Shin N.R."/>
            <person name="Okamura Y."/>
            <person name="Kirsch R."/>
            <person name="Pauchet Y."/>
        </authorList>
    </citation>
    <scope>NUCLEOTIDE SEQUENCE</scope>
    <source>
        <strain evidence="2">AMC_N1</strain>
    </source>
</reference>
<accession>A0AAV8YSQ2</accession>
<name>A0AAV8YSQ2_9CUCU</name>
<evidence type="ECO:0000259" key="1">
    <source>
        <dbReference type="Pfam" id="PF03417"/>
    </source>
</evidence>
<protein>
    <recommendedName>
        <fullName evidence="1">Peptidase C45 hydrolase domain-containing protein</fullName>
    </recommendedName>
</protein>
<evidence type="ECO:0000313" key="3">
    <source>
        <dbReference type="Proteomes" id="UP001162162"/>
    </source>
</evidence>
<gene>
    <name evidence="2" type="ORF">NQ318_004291</name>
</gene>
<dbReference type="EMBL" id="JAPWTK010000051">
    <property type="protein sequence ID" value="KAJ8954000.1"/>
    <property type="molecule type" value="Genomic_DNA"/>
</dbReference>
<proteinExistence type="predicted"/>
<evidence type="ECO:0000313" key="2">
    <source>
        <dbReference type="EMBL" id="KAJ8954000.1"/>
    </source>
</evidence>
<organism evidence="2 3">
    <name type="scientific">Aromia moschata</name>
    <dbReference type="NCBI Taxonomy" id="1265417"/>
    <lineage>
        <taxon>Eukaryota</taxon>
        <taxon>Metazoa</taxon>
        <taxon>Ecdysozoa</taxon>
        <taxon>Arthropoda</taxon>
        <taxon>Hexapoda</taxon>
        <taxon>Insecta</taxon>
        <taxon>Pterygota</taxon>
        <taxon>Neoptera</taxon>
        <taxon>Endopterygota</taxon>
        <taxon>Coleoptera</taxon>
        <taxon>Polyphaga</taxon>
        <taxon>Cucujiformia</taxon>
        <taxon>Chrysomeloidea</taxon>
        <taxon>Cerambycidae</taxon>
        <taxon>Cerambycinae</taxon>
        <taxon>Callichromatini</taxon>
        <taxon>Aromia</taxon>
    </lineage>
</organism>